<protein>
    <submittedName>
        <fullName evidence="1">Uncharacterized protein</fullName>
    </submittedName>
</protein>
<gene>
    <name evidence="1" type="ORF">F4820DRAFT_465730</name>
</gene>
<reference evidence="1 2" key="1">
    <citation type="journal article" date="2022" name="New Phytol.">
        <title>Ecological generalism drives hyperdiversity of secondary metabolite gene clusters in xylarialean endophytes.</title>
        <authorList>
            <person name="Franco M.E.E."/>
            <person name="Wisecaver J.H."/>
            <person name="Arnold A.E."/>
            <person name="Ju Y.M."/>
            <person name="Slot J.C."/>
            <person name="Ahrendt S."/>
            <person name="Moore L.P."/>
            <person name="Eastman K.E."/>
            <person name="Scott K."/>
            <person name="Konkel Z."/>
            <person name="Mondo S.J."/>
            <person name="Kuo A."/>
            <person name="Hayes R.D."/>
            <person name="Haridas S."/>
            <person name="Andreopoulos B."/>
            <person name="Riley R."/>
            <person name="LaButti K."/>
            <person name="Pangilinan J."/>
            <person name="Lipzen A."/>
            <person name="Amirebrahimi M."/>
            <person name="Yan J."/>
            <person name="Adam C."/>
            <person name="Keymanesh K."/>
            <person name="Ng V."/>
            <person name="Louie K."/>
            <person name="Northen T."/>
            <person name="Drula E."/>
            <person name="Henrissat B."/>
            <person name="Hsieh H.M."/>
            <person name="Youens-Clark K."/>
            <person name="Lutzoni F."/>
            <person name="Miadlikowska J."/>
            <person name="Eastwood D.C."/>
            <person name="Hamelin R.C."/>
            <person name="Grigoriev I.V."/>
            <person name="U'Ren J.M."/>
        </authorList>
    </citation>
    <scope>NUCLEOTIDE SEQUENCE [LARGE SCALE GENOMIC DNA]</scope>
    <source>
        <strain evidence="1 2">CBS 119005</strain>
    </source>
</reference>
<sequence length="425" mass="48779">MEKVPLELGFQISKNLPKADLKSLRLVCKNFNSVSTNLLFNRAYASAHLRDLDVLSAISRHPTLRLAVEEIVYSGVFFHSGRNCEESEHRFERGRLYYHAHLKQDNTMMSNEEDVAIISRALARMPNVRTVILANHWRLARDLLGDWDYGIRRLEAIPSSNDREDNRFGGPFSRDYPTFAKEPSGAPIHLEVDGVNVDHGFNVMCRAISIANLPVRAFSIDYRAQRFPRSSGPTTGLSPFTFCISGSTLHYCNAFRHLRTISFSLLESGVPKFEIEHMVLVGPSVAKVLASATELEELTFNFTMSQSSTGLTENIPLERSLGTYTWCCLRSIRLLQKEISRDELVDLLRRHRKTLKALCLEAIKLRDGTWVEVVAETRRWLVLESVRFDFLLEREDRWTARRIHDKELERYMLHGESGPIYPQHT</sequence>
<keyword evidence="2" id="KW-1185">Reference proteome</keyword>
<organism evidence="1 2">
    <name type="scientific">Hypoxylon rubiginosum</name>
    <dbReference type="NCBI Taxonomy" id="110542"/>
    <lineage>
        <taxon>Eukaryota</taxon>
        <taxon>Fungi</taxon>
        <taxon>Dikarya</taxon>
        <taxon>Ascomycota</taxon>
        <taxon>Pezizomycotina</taxon>
        <taxon>Sordariomycetes</taxon>
        <taxon>Xylariomycetidae</taxon>
        <taxon>Xylariales</taxon>
        <taxon>Hypoxylaceae</taxon>
        <taxon>Hypoxylon</taxon>
    </lineage>
</organism>
<accession>A0ACB9YN35</accession>
<evidence type="ECO:0000313" key="1">
    <source>
        <dbReference type="EMBL" id="KAI4860384.1"/>
    </source>
</evidence>
<dbReference type="Proteomes" id="UP001497700">
    <property type="component" value="Unassembled WGS sequence"/>
</dbReference>
<name>A0ACB9YN35_9PEZI</name>
<comment type="caution">
    <text evidence="1">The sequence shown here is derived from an EMBL/GenBank/DDBJ whole genome shotgun (WGS) entry which is preliminary data.</text>
</comment>
<proteinExistence type="predicted"/>
<dbReference type="EMBL" id="MU393588">
    <property type="protein sequence ID" value="KAI4860384.1"/>
    <property type="molecule type" value="Genomic_DNA"/>
</dbReference>
<evidence type="ECO:0000313" key="2">
    <source>
        <dbReference type="Proteomes" id="UP001497700"/>
    </source>
</evidence>